<dbReference type="CDD" id="cd19941">
    <property type="entry name" value="TIL"/>
    <property type="match status" value="1"/>
</dbReference>
<evidence type="ECO:0000256" key="4">
    <source>
        <dbReference type="ARBA" id="ARBA00023157"/>
    </source>
</evidence>
<keyword evidence="3" id="KW-0722">Serine protease inhibitor</keyword>
<dbReference type="Proteomes" id="UP000046395">
    <property type="component" value="Unassembled WGS sequence"/>
</dbReference>
<dbReference type="InterPro" id="IPR051368">
    <property type="entry name" value="SerProtInhib-TIL_Domain"/>
</dbReference>
<keyword evidence="7" id="KW-1185">Reference proteome</keyword>
<evidence type="ECO:0000256" key="1">
    <source>
        <dbReference type="ARBA" id="ARBA00007611"/>
    </source>
</evidence>
<keyword evidence="5" id="KW-0732">Signal</keyword>
<dbReference type="FunFam" id="2.10.25.10:FF:000055">
    <property type="entry name" value="alpha-tectorin isoform X1"/>
    <property type="match status" value="1"/>
</dbReference>
<evidence type="ECO:0000256" key="2">
    <source>
        <dbReference type="ARBA" id="ARBA00022690"/>
    </source>
</evidence>
<comment type="similarity">
    <text evidence="1">Belongs to the serine protease inhibitor-like (TIL domain-containing) family.</text>
</comment>
<protein>
    <submittedName>
        <fullName evidence="8 9">TIL domain-containing protein</fullName>
    </submittedName>
</protein>
<dbReference type="GO" id="GO:0004867">
    <property type="term" value="F:serine-type endopeptidase inhibitor activity"/>
    <property type="evidence" value="ECO:0007669"/>
    <property type="project" value="UniProtKB-KW"/>
</dbReference>
<organism evidence="7 8">
    <name type="scientific">Trichuris muris</name>
    <name type="common">Mouse whipworm</name>
    <dbReference type="NCBI Taxonomy" id="70415"/>
    <lineage>
        <taxon>Eukaryota</taxon>
        <taxon>Metazoa</taxon>
        <taxon>Ecdysozoa</taxon>
        <taxon>Nematoda</taxon>
        <taxon>Enoplea</taxon>
        <taxon>Dorylaimia</taxon>
        <taxon>Trichinellida</taxon>
        <taxon>Trichuridae</taxon>
        <taxon>Trichuris</taxon>
    </lineage>
</organism>
<accession>A0A5S6QIE7</accession>
<dbReference type="AlphaFoldDB" id="A0A5S6QIE7"/>
<keyword evidence="4" id="KW-1015">Disulfide bond</keyword>
<evidence type="ECO:0000313" key="8">
    <source>
        <dbReference type="WBParaSite" id="TMUE_2000006940.1"/>
    </source>
</evidence>
<dbReference type="InterPro" id="IPR002919">
    <property type="entry name" value="TIL_dom"/>
</dbReference>
<dbReference type="SUPFAM" id="SSF57567">
    <property type="entry name" value="Serine protease inhibitors"/>
    <property type="match status" value="1"/>
</dbReference>
<dbReference type="Gene3D" id="2.10.25.10">
    <property type="entry name" value="Laminin"/>
    <property type="match status" value="1"/>
</dbReference>
<feature type="signal peptide" evidence="5">
    <location>
        <begin position="1"/>
        <end position="19"/>
    </location>
</feature>
<dbReference type="STRING" id="70415.A0A5S6QIE7"/>
<sequence length="102" mass="11115">MNAVIVGLALLFGVTESNSKPDDCLEIIQEKQCGENEEFTRCGSACPDTCDDVLHPEKHRVCTYVCVIGCQCKSGFVRGPDGKCIPESDCRNTETPSSPMKK</sequence>
<dbReference type="PANTHER" id="PTHR23259:SF70">
    <property type="entry name" value="ACCESSORY GLAND PROTEIN ACP62F-RELATED"/>
    <property type="match status" value="1"/>
</dbReference>
<evidence type="ECO:0000259" key="6">
    <source>
        <dbReference type="Pfam" id="PF01826"/>
    </source>
</evidence>
<dbReference type="WBParaSite" id="TMUE_2000006940.1">
    <property type="protein sequence ID" value="TMUE_2000006940.1"/>
    <property type="gene ID" value="WBGene00299752"/>
</dbReference>
<evidence type="ECO:0000313" key="7">
    <source>
        <dbReference type="Proteomes" id="UP000046395"/>
    </source>
</evidence>
<reference evidence="8" key="2">
    <citation type="submission" date="2019-12" db="UniProtKB">
        <authorList>
            <consortium name="WormBaseParasite"/>
        </authorList>
    </citation>
    <scope>IDENTIFICATION</scope>
</reference>
<dbReference type="Pfam" id="PF01826">
    <property type="entry name" value="TIL"/>
    <property type="match status" value="1"/>
</dbReference>
<evidence type="ECO:0000313" key="9">
    <source>
        <dbReference type="WBParaSite" id="TMUE_2000006940.2"/>
    </source>
</evidence>
<evidence type="ECO:0000256" key="5">
    <source>
        <dbReference type="SAM" id="SignalP"/>
    </source>
</evidence>
<dbReference type="PANTHER" id="PTHR23259">
    <property type="entry name" value="RIDDLE"/>
    <property type="match status" value="1"/>
</dbReference>
<dbReference type="WBParaSite" id="TMUE_2000006940.2">
    <property type="protein sequence ID" value="TMUE_2000006940.2"/>
    <property type="gene ID" value="WBGene00299752"/>
</dbReference>
<evidence type="ECO:0000256" key="3">
    <source>
        <dbReference type="ARBA" id="ARBA00022900"/>
    </source>
</evidence>
<feature type="domain" description="TIL" evidence="6">
    <location>
        <begin position="33"/>
        <end position="90"/>
    </location>
</feature>
<keyword evidence="2" id="KW-0646">Protease inhibitor</keyword>
<dbReference type="InterPro" id="IPR036084">
    <property type="entry name" value="Ser_inhib-like_sf"/>
</dbReference>
<name>A0A5S6QIE7_TRIMR</name>
<feature type="chain" id="PRO_5044624306" evidence="5">
    <location>
        <begin position="20"/>
        <end position="102"/>
    </location>
</feature>
<proteinExistence type="inferred from homology"/>
<reference evidence="7" key="1">
    <citation type="submission" date="2014-03" db="EMBL/GenBank/DDBJ databases">
        <title>The whipworm genome and dual-species transcriptomics of an intimate host-pathogen interaction.</title>
        <authorList>
            <person name="Foth B.J."/>
            <person name="Tsai I.J."/>
            <person name="Reid A.J."/>
            <person name="Bancroft A.J."/>
            <person name="Nichol S."/>
            <person name="Tracey A."/>
            <person name="Holroyd N."/>
            <person name="Cotton J.A."/>
            <person name="Stanley E.J."/>
            <person name="Zarowiecki M."/>
            <person name="Liu J.Z."/>
            <person name="Huckvale T."/>
            <person name="Cooper P.J."/>
            <person name="Grencis R.K."/>
            <person name="Berriman M."/>
        </authorList>
    </citation>
    <scope>NUCLEOTIDE SEQUENCE [LARGE SCALE GENOMIC DNA]</scope>
    <source>
        <strain evidence="7">Edinburgh</strain>
    </source>
</reference>